<proteinExistence type="inferred from homology"/>
<keyword evidence="4" id="KW-0378">Hydrolase</keyword>
<evidence type="ECO:0000256" key="1">
    <source>
        <dbReference type="ARBA" id="ARBA00009067"/>
    </source>
</evidence>
<feature type="transmembrane region" description="Helical" evidence="2">
    <location>
        <begin position="43"/>
        <end position="60"/>
    </location>
</feature>
<comment type="similarity">
    <text evidence="1">Belongs to the UPF0177 family.</text>
</comment>
<gene>
    <name evidence="4" type="ORF">FD32_GL000806</name>
</gene>
<feature type="transmembrane region" description="Helical" evidence="2">
    <location>
        <begin position="81"/>
        <end position="101"/>
    </location>
</feature>
<dbReference type="Pfam" id="PF02517">
    <property type="entry name" value="Rce1-like"/>
    <property type="match status" value="1"/>
</dbReference>
<dbReference type="PATRIC" id="fig|1423782.4.peg.834"/>
<dbReference type="Proteomes" id="UP000051412">
    <property type="component" value="Unassembled WGS sequence"/>
</dbReference>
<reference evidence="4 5" key="1">
    <citation type="journal article" date="2015" name="Genome Announc.">
        <title>Expanding the biotechnology potential of lactobacilli through comparative genomics of 213 strains and associated genera.</title>
        <authorList>
            <person name="Sun Z."/>
            <person name="Harris H.M."/>
            <person name="McCann A."/>
            <person name="Guo C."/>
            <person name="Argimon S."/>
            <person name="Zhang W."/>
            <person name="Yang X."/>
            <person name="Jeffery I.B."/>
            <person name="Cooney J.C."/>
            <person name="Kagawa T.F."/>
            <person name="Liu W."/>
            <person name="Song Y."/>
            <person name="Salvetti E."/>
            <person name="Wrobel A."/>
            <person name="Rasinkangas P."/>
            <person name="Parkhill J."/>
            <person name="Rea M.C."/>
            <person name="O'Sullivan O."/>
            <person name="Ritari J."/>
            <person name="Douillard F.P."/>
            <person name="Paul Ross R."/>
            <person name="Yang R."/>
            <person name="Briner A.E."/>
            <person name="Felis G.E."/>
            <person name="de Vos W.M."/>
            <person name="Barrangou R."/>
            <person name="Klaenhammer T.R."/>
            <person name="Caufield P.W."/>
            <person name="Cui Y."/>
            <person name="Zhang H."/>
            <person name="O'Toole P.W."/>
        </authorList>
    </citation>
    <scope>NUCLEOTIDE SEQUENCE [LARGE SCALE GENOMIC DNA]</scope>
    <source>
        <strain evidence="4 5">DSM 6035</strain>
    </source>
</reference>
<dbReference type="PANTHER" id="PTHR36435:SF1">
    <property type="entry name" value="CAAX AMINO TERMINAL PROTEASE FAMILY PROTEIN"/>
    <property type="match status" value="1"/>
</dbReference>
<accession>A0A0R1XC00</accession>
<protein>
    <submittedName>
        <fullName evidence="4">CAAX family membrane-bound protease</fullName>
    </submittedName>
</protein>
<keyword evidence="4" id="KW-0645">Protease</keyword>
<dbReference type="InterPro" id="IPR003675">
    <property type="entry name" value="Rce1/LyrA-like_dom"/>
</dbReference>
<dbReference type="RefSeq" id="WP_047767106.1">
    <property type="nucleotide sequence ID" value="NZ_AZGM01000125.1"/>
</dbReference>
<keyword evidence="2" id="KW-0472">Membrane</keyword>
<evidence type="ECO:0000256" key="2">
    <source>
        <dbReference type="SAM" id="Phobius"/>
    </source>
</evidence>
<keyword evidence="2" id="KW-1133">Transmembrane helix</keyword>
<feature type="domain" description="CAAX prenyl protease 2/Lysostaphin resistance protein A-like" evidence="3">
    <location>
        <begin position="130"/>
        <end position="217"/>
    </location>
</feature>
<evidence type="ECO:0000313" key="4">
    <source>
        <dbReference type="EMBL" id="KRM25401.1"/>
    </source>
</evidence>
<dbReference type="InterPro" id="IPR052710">
    <property type="entry name" value="CAAX_protease"/>
</dbReference>
<dbReference type="GO" id="GO:0080120">
    <property type="term" value="P:CAAX-box protein maturation"/>
    <property type="evidence" value="ECO:0007669"/>
    <property type="project" value="UniProtKB-ARBA"/>
</dbReference>
<dbReference type="AlphaFoldDB" id="A0A0R1XC00"/>
<dbReference type="STRING" id="1423782.FD32_GL000806"/>
<dbReference type="PANTHER" id="PTHR36435">
    <property type="entry name" value="SLR1288 PROTEIN"/>
    <property type="match status" value="1"/>
</dbReference>
<comment type="caution">
    <text evidence="4">The sequence shown here is derived from an EMBL/GenBank/DDBJ whole genome shotgun (WGS) entry which is preliminary data.</text>
</comment>
<evidence type="ECO:0000313" key="5">
    <source>
        <dbReference type="Proteomes" id="UP000051412"/>
    </source>
</evidence>
<dbReference type="GO" id="GO:0006508">
    <property type="term" value="P:proteolysis"/>
    <property type="evidence" value="ECO:0007669"/>
    <property type="project" value="UniProtKB-KW"/>
</dbReference>
<dbReference type="EMBL" id="AZGM01000125">
    <property type="protein sequence ID" value="KRM25401.1"/>
    <property type="molecule type" value="Genomic_DNA"/>
</dbReference>
<name>A0A0R1XC00_9LACO</name>
<sequence>MKIKETKLGGFLYRMGLFLVFYVLIQTPPMAVAISNRRPNNQGVAIVMSSLFVLIFLFIINRANYVFHQYNQLPQKTGIKVGAVIGGYLALMVGMMFFSWLNQVIFNQSGTANNELIRQMLDHNRLVTGVFVISSFTLTPVAEELIFRGILTNLFFKPTRLWPKVILSGVVFSSAHASTTIVSFLLYCFMGMVLAYVYRKTGNIKNSMLIHALNNAVAIAALLHTI</sequence>
<keyword evidence="2" id="KW-0812">Transmembrane</keyword>
<evidence type="ECO:0000259" key="3">
    <source>
        <dbReference type="Pfam" id="PF02517"/>
    </source>
</evidence>
<keyword evidence="5" id="KW-1185">Reference proteome</keyword>
<feature type="transmembrane region" description="Helical" evidence="2">
    <location>
        <begin position="165"/>
        <end position="198"/>
    </location>
</feature>
<organism evidence="4 5">
    <name type="scientific">Limosilactobacillus panis DSM 6035</name>
    <dbReference type="NCBI Taxonomy" id="1423782"/>
    <lineage>
        <taxon>Bacteria</taxon>
        <taxon>Bacillati</taxon>
        <taxon>Bacillota</taxon>
        <taxon>Bacilli</taxon>
        <taxon>Lactobacillales</taxon>
        <taxon>Lactobacillaceae</taxon>
        <taxon>Limosilactobacillus</taxon>
    </lineage>
</organism>
<dbReference type="GO" id="GO:0004175">
    <property type="term" value="F:endopeptidase activity"/>
    <property type="evidence" value="ECO:0007669"/>
    <property type="project" value="UniProtKB-ARBA"/>
</dbReference>